<organism evidence="10 11">
    <name type="scientific">Exocentrus adspersus</name>
    <dbReference type="NCBI Taxonomy" id="1586481"/>
    <lineage>
        <taxon>Eukaryota</taxon>
        <taxon>Metazoa</taxon>
        <taxon>Ecdysozoa</taxon>
        <taxon>Arthropoda</taxon>
        <taxon>Hexapoda</taxon>
        <taxon>Insecta</taxon>
        <taxon>Pterygota</taxon>
        <taxon>Neoptera</taxon>
        <taxon>Endopterygota</taxon>
        <taxon>Coleoptera</taxon>
        <taxon>Polyphaga</taxon>
        <taxon>Cucujiformia</taxon>
        <taxon>Chrysomeloidea</taxon>
        <taxon>Cerambycidae</taxon>
        <taxon>Lamiinae</taxon>
        <taxon>Acanthocinini</taxon>
        <taxon>Exocentrus</taxon>
    </lineage>
</organism>
<evidence type="ECO:0000256" key="3">
    <source>
        <dbReference type="ARBA" id="ARBA00022692"/>
    </source>
</evidence>
<keyword evidence="11" id="KW-1185">Reference proteome</keyword>
<comment type="subcellular location">
    <subcellularLocation>
        <location evidence="1">Membrane</location>
        <topology evidence="1">Lipid-anchor</topology>
        <topology evidence="1">GPI-anchor</topology>
    </subcellularLocation>
</comment>
<keyword evidence="5 8" id="KW-1133">Transmembrane helix</keyword>
<dbReference type="PANTHER" id="PTHR33562:SF29">
    <property type="entry name" value="PROTEIN SLEEPLESS"/>
    <property type="match status" value="1"/>
</dbReference>
<feature type="transmembrane region" description="Helical" evidence="8">
    <location>
        <begin position="144"/>
        <end position="163"/>
    </location>
</feature>
<evidence type="ECO:0000256" key="5">
    <source>
        <dbReference type="ARBA" id="ARBA00022989"/>
    </source>
</evidence>
<evidence type="ECO:0008006" key="12">
    <source>
        <dbReference type="Google" id="ProtNLM"/>
    </source>
</evidence>
<keyword evidence="3 8" id="KW-0812">Transmembrane</keyword>
<keyword evidence="4 9" id="KW-0732">Signal</keyword>
<keyword evidence="2" id="KW-0336">GPI-anchor</keyword>
<protein>
    <recommendedName>
        <fullName evidence="12">Protein sleepless</fullName>
    </recommendedName>
</protein>
<evidence type="ECO:0000256" key="2">
    <source>
        <dbReference type="ARBA" id="ARBA00022622"/>
    </source>
</evidence>
<proteinExistence type="predicted"/>
<keyword evidence="6 8" id="KW-0472">Membrane</keyword>
<evidence type="ECO:0000256" key="4">
    <source>
        <dbReference type="ARBA" id="ARBA00022729"/>
    </source>
</evidence>
<feature type="signal peptide" evidence="9">
    <location>
        <begin position="1"/>
        <end position="20"/>
    </location>
</feature>
<dbReference type="EMBL" id="JANEYG010000002">
    <property type="protein sequence ID" value="KAJ8925103.1"/>
    <property type="molecule type" value="Genomic_DNA"/>
</dbReference>
<dbReference type="Proteomes" id="UP001159042">
    <property type="component" value="Unassembled WGS sequence"/>
</dbReference>
<gene>
    <name evidence="10" type="ORF">NQ315_001284</name>
</gene>
<evidence type="ECO:0000256" key="7">
    <source>
        <dbReference type="ARBA" id="ARBA00023288"/>
    </source>
</evidence>
<keyword evidence="7" id="KW-0449">Lipoprotein</keyword>
<sequence length="164" mass="18347">MQLLTCISTCFLILNIPVQAEPSSCYYCHSDADGDACHSPIAKESVRIQHCESTTISDYNAKAETVPREDSTSTYVCATLNYTSFANTYVTIRECQYRFIEGQDLCTYLYEHAITPTYSRNFSCQICADDLCNHGHDGNHSKRAHLSFLACIGLFISMIITSIP</sequence>
<evidence type="ECO:0000256" key="9">
    <source>
        <dbReference type="SAM" id="SignalP"/>
    </source>
</evidence>
<evidence type="ECO:0000313" key="11">
    <source>
        <dbReference type="Proteomes" id="UP001159042"/>
    </source>
</evidence>
<accession>A0AAV8WEW7</accession>
<dbReference type="GO" id="GO:0098552">
    <property type="term" value="C:side of membrane"/>
    <property type="evidence" value="ECO:0007669"/>
    <property type="project" value="UniProtKB-KW"/>
</dbReference>
<name>A0AAV8WEW7_9CUCU</name>
<dbReference type="PANTHER" id="PTHR33562">
    <property type="entry name" value="ATILLA, ISOFORM B-RELATED-RELATED"/>
    <property type="match status" value="1"/>
</dbReference>
<reference evidence="10 11" key="1">
    <citation type="journal article" date="2023" name="Insect Mol. Biol.">
        <title>Genome sequencing provides insights into the evolution of gene families encoding plant cell wall-degrading enzymes in longhorned beetles.</title>
        <authorList>
            <person name="Shin N.R."/>
            <person name="Okamura Y."/>
            <person name="Kirsch R."/>
            <person name="Pauchet Y."/>
        </authorList>
    </citation>
    <scope>NUCLEOTIDE SEQUENCE [LARGE SCALE GENOMIC DNA]</scope>
    <source>
        <strain evidence="10">EAD_L_NR</strain>
    </source>
</reference>
<dbReference type="InterPro" id="IPR050975">
    <property type="entry name" value="Sleep_regulator"/>
</dbReference>
<evidence type="ECO:0000313" key="10">
    <source>
        <dbReference type="EMBL" id="KAJ8925103.1"/>
    </source>
</evidence>
<comment type="caution">
    <text evidence="10">The sequence shown here is derived from an EMBL/GenBank/DDBJ whole genome shotgun (WGS) entry which is preliminary data.</text>
</comment>
<feature type="chain" id="PRO_5043328428" description="Protein sleepless" evidence="9">
    <location>
        <begin position="21"/>
        <end position="164"/>
    </location>
</feature>
<dbReference type="AlphaFoldDB" id="A0AAV8WEW7"/>
<evidence type="ECO:0000256" key="6">
    <source>
        <dbReference type="ARBA" id="ARBA00023136"/>
    </source>
</evidence>
<keyword evidence="2" id="KW-0325">Glycoprotein</keyword>
<evidence type="ECO:0000256" key="1">
    <source>
        <dbReference type="ARBA" id="ARBA00004589"/>
    </source>
</evidence>
<evidence type="ECO:0000256" key="8">
    <source>
        <dbReference type="SAM" id="Phobius"/>
    </source>
</evidence>